<sequence>MAYSVIPTKRVLKYLKKIKNRQLKKNFTATIYDTIANDPYVGNEKHGDLSSYFAYGFKYDRVDYRVAYTINDNDEIVIVVLAGPHENFYKELKKIVN</sequence>
<comment type="caution">
    <text evidence="1">The sequence shown here is derived from an EMBL/GenBank/DDBJ whole genome shotgun (WGS) entry which is preliminary data.</text>
</comment>
<evidence type="ECO:0000313" key="1">
    <source>
        <dbReference type="EMBL" id="PWT37533.1"/>
    </source>
</evidence>
<proteinExistence type="predicted"/>
<dbReference type="Pfam" id="PF15781">
    <property type="entry name" value="ParE-like_toxin"/>
    <property type="match status" value="1"/>
</dbReference>
<dbReference type="Proteomes" id="UP000245735">
    <property type="component" value="Unassembled WGS sequence"/>
</dbReference>
<dbReference type="Gene3D" id="3.30.2310.20">
    <property type="entry name" value="RelE-like"/>
    <property type="match status" value="1"/>
</dbReference>
<accession>A0ABD6Y6K3</accession>
<dbReference type="SUPFAM" id="SSF143011">
    <property type="entry name" value="RelE-like"/>
    <property type="match status" value="1"/>
</dbReference>
<gene>
    <name evidence="1" type="ORF">DKZ35_04780</name>
</gene>
<evidence type="ECO:0000313" key="2">
    <source>
        <dbReference type="Proteomes" id="UP000245735"/>
    </source>
</evidence>
<name>A0ABD6Y6K3_LIMRT</name>
<organism evidence="1 2">
    <name type="scientific">Limosilactobacillus reuteri</name>
    <name type="common">Lactobacillus reuteri</name>
    <dbReference type="NCBI Taxonomy" id="1598"/>
    <lineage>
        <taxon>Bacteria</taxon>
        <taxon>Bacillati</taxon>
        <taxon>Bacillota</taxon>
        <taxon>Bacilli</taxon>
        <taxon>Lactobacillales</taxon>
        <taxon>Lactobacillaceae</taxon>
        <taxon>Limosilactobacillus</taxon>
    </lineage>
</organism>
<protein>
    <submittedName>
        <fullName evidence="1">Addiction module toxin RelE</fullName>
    </submittedName>
</protein>
<dbReference type="InterPro" id="IPR031552">
    <property type="entry name" value="ParE-like_toxin"/>
</dbReference>
<dbReference type="EMBL" id="QGHV01000022">
    <property type="protein sequence ID" value="PWT37533.1"/>
    <property type="molecule type" value="Genomic_DNA"/>
</dbReference>
<dbReference type="RefSeq" id="WP_109883882.1">
    <property type="nucleotide sequence ID" value="NZ_QGHR01000010.1"/>
</dbReference>
<reference evidence="2" key="1">
    <citation type="journal article" date="2018" name="Front. Microbiol.">
        <title>Comparative Genomics of the Herbivore Gut Symbiont Lactobacillus reuteri Reveals Genetic Diversity and Lifestyle Adaptation.</title>
        <authorList>
            <person name="Zhao J."/>
        </authorList>
    </citation>
    <scope>NUCLEOTIDE SEQUENCE [LARGE SCALE GENOMIC DNA]</scope>
    <source>
        <strain evidence="2">LR9</strain>
    </source>
</reference>
<dbReference type="AlphaFoldDB" id="A0ABD6Y6K3"/>
<dbReference type="InterPro" id="IPR035093">
    <property type="entry name" value="RelE/ParE_toxin_dom_sf"/>
</dbReference>